<organism evidence="2 3">
    <name type="scientific">Paenibacillus ferrarius</name>
    <dbReference type="NCBI Taxonomy" id="1469647"/>
    <lineage>
        <taxon>Bacteria</taxon>
        <taxon>Bacillati</taxon>
        <taxon>Bacillota</taxon>
        <taxon>Bacilli</taxon>
        <taxon>Bacillales</taxon>
        <taxon>Paenibacillaceae</taxon>
        <taxon>Paenibacillus</taxon>
    </lineage>
</organism>
<keyword evidence="1" id="KW-0472">Membrane</keyword>
<proteinExistence type="predicted"/>
<protein>
    <submittedName>
        <fullName evidence="2">Uncharacterized protein</fullName>
    </submittedName>
</protein>
<keyword evidence="1" id="KW-0812">Transmembrane</keyword>
<feature type="transmembrane region" description="Helical" evidence="1">
    <location>
        <begin position="26"/>
        <end position="47"/>
    </location>
</feature>
<accession>A0A1V4HBE6</accession>
<dbReference type="Proteomes" id="UP000190626">
    <property type="component" value="Unassembled WGS sequence"/>
</dbReference>
<comment type="caution">
    <text evidence="2">The sequence shown here is derived from an EMBL/GenBank/DDBJ whole genome shotgun (WGS) entry which is preliminary data.</text>
</comment>
<gene>
    <name evidence="2" type="ORF">BC351_37280</name>
</gene>
<evidence type="ECO:0000313" key="2">
    <source>
        <dbReference type="EMBL" id="OPH49350.1"/>
    </source>
</evidence>
<keyword evidence="1" id="KW-1133">Transmembrane helix</keyword>
<sequence length="102" mass="11234">MISWLTVAAIIILSYTAPNLVNPEAWVRGIIIAATSVLTLVFANRAATGKPRALMRLRIVVTLLLVAFTAVLFFLSLPIWMKVEQAVCSALLLVIAILIFRR</sequence>
<feature type="transmembrane region" description="Helical" evidence="1">
    <location>
        <begin position="83"/>
        <end position="100"/>
    </location>
</feature>
<dbReference type="STRING" id="1469647.BC351_37280"/>
<keyword evidence="3" id="KW-1185">Reference proteome</keyword>
<reference evidence="3" key="1">
    <citation type="submission" date="2016-07" db="EMBL/GenBank/DDBJ databases">
        <authorList>
            <person name="Florea S."/>
            <person name="Webb J.S."/>
            <person name="Jaromczyk J."/>
            <person name="Schardl C.L."/>
        </authorList>
    </citation>
    <scope>NUCLEOTIDE SEQUENCE [LARGE SCALE GENOMIC DNA]</scope>
    <source>
        <strain evidence="3">CY1</strain>
    </source>
</reference>
<name>A0A1V4HBE6_9BACL</name>
<evidence type="ECO:0000313" key="3">
    <source>
        <dbReference type="Proteomes" id="UP000190626"/>
    </source>
</evidence>
<feature type="transmembrane region" description="Helical" evidence="1">
    <location>
        <begin position="59"/>
        <end position="77"/>
    </location>
</feature>
<evidence type="ECO:0000256" key="1">
    <source>
        <dbReference type="SAM" id="Phobius"/>
    </source>
</evidence>
<dbReference type="EMBL" id="MBTG01000039">
    <property type="protein sequence ID" value="OPH49350.1"/>
    <property type="molecule type" value="Genomic_DNA"/>
</dbReference>
<dbReference type="AlphaFoldDB" id="A0A1V4HBE6"/>